<dbReference type="AlphaFoldDB" id="A0A8X6U7U0"/>
<name>A0A8X6U7U0_NEPPI</name>
<keyword evidence="2" id="KW-1185">Reference proteome</keyword>
<gene>
    <name evidence="1" type="ORF">NPIL_376661</name>
</gene>
<reference evidence="1" key="1">
    <citation type="submission" date="2020-08" db="EMBL/GenBank/DDBJ databases">
        <title>Multicomponent nature underlies the extraordinary mechanical properties of spider dragline silk.</title>
        <authorList>
            <person name="Kono N."/>
            <person name="Nakamura H."/>
            <person name="Mori M."/>
            <person name="Yoshida Y."/>
            <person name="Ohtoshi R."/>
            <person name="Malay A.D."/>
            <person name="Moran D.A.P."/>
            <person name="Tomita M."/>
            <person name="Numata K."/>
            <person name="Arakawa K."/>
        </authorList>
    </citation>
    <scope>NUCLEOTIDE SEQUENCE</scope>
</reference>
<evidence type="ECO:0000313" key="1">
    <source>
        <dbReference type="EMBL" id="GFU01157.1"/>
    </source>
</evidence>
<dbReference type="Proteomes" id="UP000887013">
    <property type="component" value="Unassembled WGS sequence"/>
</dbReference>
<sequence length="34" mass="3648">AGSWFGYVLLCPHCDAMFAGKELRRKGSGNAAYA</sequence>
<accession>A0A8X6U7U0</accession>
<evidence type="ECO:0000313" key="2">
    <source>
        <dbReference type="Proteomes" id="UP000887013"/>
    </source>
</evidence>
<dbReference type="EMBL" id="BMAW01027225">
    <property type="protein sequence ID" value="GFU01157.1"/>
    <property type="molecule type" value="Genomic_DNA"/>
</dbReference>
<proteinExistence type="predicted"/>
<feature type="non-terminal residue" evidence="1">
    <location>
        <position position="1"/>
    </location>
</feature>
<comment type="caution">
    <text evidence="1">The sequence shown here is derived from an EMBL/GenBank/DDBJ whole genome shotgun (WGS) entry which is preliminary data.</text>
</comment>
<organism evidence="1 2">
    <name type="scientific">Nephila pilipes</name>
    <name type="common">Giant wood spider</name>
    <name type="synonym">Nephila maculata</name>
    <dbReference type="NCBI Taxonomy" id="299642"/>
    <lineage>
        <taxon>Eukaryota</taxon>
        <taxon>Metazoa</taxon>
        <taxon>Ecdysozoa</taxon>
        <taxon>Arthropoda</taxon>
        <taxon>Chelicerata</taxon>
        <taxon>Arachnida</taxon>
        <taxon>Araneae</taxon>
        <taxon>Araneomorphae</taxon>
        <taxon>Entelegynae</taxon>
        <taxon>Araneoidea</taxon>
        <taxon>Nephilidae</taxon>
        <taxon>Nephila</taxon>
    </lineage>
</organism>
<protein>
    <submittedName>
        <fullName evidence="1">Uncharacterized protein</fullName>
    </submittedName>
</protein>